<evidence type="ECO:0000313" key="9">
    <source>
        <dbReference type="Proteomes" id="UP000284824"/>
    </source>
</evidence>
<dbReference type="EMBL" id="SAUN01000001">
    <property type="protein sequence ID" value="RVX38489.1"/>
    <property type="molecule type" value="Genomic_DNA"/>
</dbReference>
<evidence type="ECO:0000256" key="5">
    <source>
        <dbReference type="ARBA" id="ARBA00022840"/>
    </source>
</evidence>
<keyword evidence="8" id="KW-0723">Serine/threonine-protein kinase</keyword>
<gene>
    <name evidence="8" type="ORF">EDD27_0801</name>
</gene>
<feature type="compositionally biased region" description="Low complexity" evidence="6">
    <location>
        <begin position="301"/>
        <end position="333"/>
    </location>
</feature>
<protein>
    <recommendedName>
        <fullName evidence="1">non-specific serine/threonine protein kinase</fullName>
        <ecNumber evidence="1">2.7.11.1</ecNumber>
    </recommendedName>
</protein>
<evidence type="ECO:0000259" key="7">
    <source>
        <dbReference type="PROSITE" id="PS50011"/>
    </source>
</evidence>
<dbReference type="InterPro" id="IPR050660">
    <property type="entry name" value="NEK_Ser/Thr_kinase"/>
</dbReference>
<dbReference type="SUPFAM" id="SSF56112">
    <property type="entry name" value="Protein kinase-like (PK-like)"/>
    <property type="match status" value="1"/>
</dbReference>
<proteinExistence type="predicted"/>
<evidence type="ECO:0000256" key="2">
    <source>
        <dbReference type="ARBA" id="ARBA00022679"/>
    </source>
</evidence>
<dbReference type="Gene3D" id="3.30.200.20">
    <property type="entry name" value="Phosphorylase Kinase, domain 1"/>
    <property type="match status" value="1"/>
</dbReference>
<keyword evidence="5" id="KW-0067">ATP-binding</keyword>
<evidence type="ECO:0000313" key="8">
    <source>
        <dbReference type="EMBL" id="RVX38489.1"/>
    </source>
</evidence>
<dbReference type="PANTHER" id="PTHR43671:SF13">
    <property type="entry name" value="SERINE_THREONINE-PROTEIN KINASE NEK2"/>
    <property type="match status" value="1"/>
</dbReference>
<evidence type="ECO:0000256" key="6">
    <source>
        <dbReference type="SAM" id="MobiDB-lite"/>
    </source>
</evidence>
<feature type="region of interest" description="Disordered" evidence="6">
    <location>
        <begin position="301"/>
        <end position="369"/>
    </location>
</feature>
<dbReference type="Proteomes" id="UP000284824">
    <property type="component" value="Unassembled WGS sequence"/>
</dbReference>
<sequence length="474" mass="49562">MNPLLPEDPPSVGPYRLLARLGAGGQGVVYLGQAPDGRRVAVKVLADGVADDHRFAKEIDAARRVEPFCIAQVLDASLSGRPYIVTEYVEGPSLQQAGRHVGADLQRLAVATATALAAIHRAGVVHRDFKPANVLLGRDGPRVIDFGIARASGHSLTVTSSIVGTPAYMAPEQLAGAPLGPAVDVFAWASVIVFAATGTPPFGNDSLPAVIRRILHDEPYLGDLPGPLRPIVLSCLAKDPAARPAMQDVLLRLIGAAPAGTADRPVSRPRWKALLAGAGALGLSAALVAGAIMWMPTSATTAAPTPEPATATPATSPPAKNLSTTTKTPSAPAKKTRPTRTARSTPTASRRPSTPKPTTSPAKPATTTAAAATVRLVSLTLEGQQIGGDGCWSPSLYPVAVIKGPSGKQTEYTYRWVVDGQDEGRQTGWVTGTTDDRRNPFGAFEPGSHTIVYHLLTPSRATRRVSFTVCERNS</sequence>
<dbReference type="Pfam" id="PF00069">
    <property type="entry name" value="Pkinase"/>
    <property type="match status" value="1"/>
</dbReference>
<dbReference type="GO" id="GO:0004674">
    <property type="term" value="F:protein serine/threonine kinase activity"/>
    <property type="evidence" value="ECO:0007669"/>
    <property type="project" value="UniProtKB-KW"/>
</dbReference>
<dbReference type="RefSeq" id="WP_164903466.1">
    <property type="nucleotide sequence ID" value="NZ_SAUN01000001.1"/>
</dbReference>
<dbReference type="AlphaFoldDB" id="A0A438LY79"/>
<keyword evidence="4 8" id="KW-0418">Kinase</keyword>
<name>A0A438LY79_9ACTN</name>
<organism evidence="8 9">
    <name type="scientific">Nonomuraea polychroma</name>
    <dbReference type="NCBI Taxonomy" id="46176"/>
    <lineage>
        <taxon>Bacteria</taxon>
        <taxon>Bacillati</taxon>
        <taxon>Actinomycetota</taxon>
        <taxon>Actinomycetes</taxon>
        <taxon>Streptosporangiales</taxon>
        <taxon>Streptosporangiaceae</taxon>
        <taxon>Nonomuraea</taxon>
    </lineage>
</organism>
<dbReference type="InterPro" id="IPR011009">
    <property type="entry name" value="Kinase-like_dom_sf"/>
</dbReference>
<dbReference type="PROSITE" id="PS50011">
    <property type="entry name" value="PROTEIN_KINASE_DOM"/>
    <property type="match status" value="1"/>
</dbReference>
<evidence type="ECO:0000256" key="1">
    <source>
        <dbReference type="ARBA" id="ARBA00012513"/>
    </source>
</evidence>
<dbReference type="GO" id="GO:0005524">
    <property type="term" value="F:ATP binding"/>
    <property type="evidence" value="ECO:0007669"/>
    <property type="project" value="UniProtKB-KW"/>
</dbReference>
<evidence type="ECO:0000256" key="4">
    <source>
        <dbReference type="ARBA" id="ARBA00022777"/>
    </source>
</evidence>
<dbReference type="Gene3D" id="1.10.510.10">
    <property type="entry name" value="Transferase(Phosphotransferase) domain 1"/>
    <property type="match status" value="1"/>
</dbReference>
<accession>A0A438LY79</accession>
<feature type="compositionally biased region" description="Low complexity" evidence="6">
    <location>
        <begin position="341"/>
        <end position="369"/>
    </location>
</feature>
<dbReference type="InterPro" id="IPR000719">
    <property type="entry name" value="Prot_kinase_dom"/>
</dbReference>
<keyword evidence="3" id="KW-0547">Nucleotide-binding</keyword>
<dbReference type="PROSITE" id="PS00108">
    <property type="entry name" value="PROTEIN_KINASE_ST"/>
    <property type="match status" value="1"/>
</dbReference>
<comment type="caution">
    <text evidence="8">The sequence shown here is derived from an EMBL/GenBank/DDBJ whole genome shotgun (WGS) entry which is preliminary data.</text>
</comment>
<reference evidence="8 9" key="1">
    <citation type="submission" date="2019-01" db="EMBL/GenBank/DDBJ databases">
        <title>Sequencing the genomes of 1000 actinobacteria strains.</title>
        <authorList>
            <person name="Klenk H.-P."/>
        </authorList>
    </citation>
    <scope>NUCLEOTIDE SEQUENCE [LARGE SCALE GENOMIC DNA]</scope>
    <source>
        <strain evidence="8 9">DSM 43925</strain>
    </source>
</reference>
<dbReference type="PANTHER" id="PTHR43671">
    <property type="entry name" value="SERINE/THREONINE-PROTEIN KINASE NEK"/>
    <property type="match status" value="1"/>
</dbReference>
<keyword evidence="2" id="KW-0808">Transferase</keyword>
<evidence type="ECO:0000256" key="3">
    <source>
        <dbReference type="ARBA" id="ARBA00022741"/>
    </source>
</evidence>
<dbReference type="CDD" id="cd14014">
    <property type="entry name" value="STKc_PknB_like"/>
    <property type="match status" value="1"/>
</dbReference>
<dbReference type="InterPro" id="IPR008271">
    <property type="entry name" value="Ser/Thr_kinase_AS"/>
</dbReference>
<dbReference type="EC" id="2.7.11.1" evidence="1"/>
<keyword evidence="9" id="KW-1185">Reference proteome</keyword>
<feature type="domain" description="Protein kinase" evidence="7">
    <location>
        <begin position="15"/>
        <end position="254"/>
    </location>
</feature>